<feature type="compositionally biased region" description="Polar residues" evidence="3">
    <location>
        <begin position="566"/>
        <end position="578"/>
    </location>
</feature>
<feature type="region of interest" description="Disordered" evidence="3">
    <location>
        <begin position="561"/>
        <end position="589"/>
    </location>
</feature>
<gene>
    <name evidence="6" type="ORF">J2753_001743</name>
</gene>
<keyword evidence="1" id="KW-0732">Signal</keyword>
<feature type="transmembrane region" description="Helical" evidence="4">
    <location>
        <begin position="1014"/>
        <end position="1031"/>
    </location>
</feature>
<proteinExistence type="predicted"/>
<dbReference type="SMART" id="SM00560">
    <property type="entry name" value="LamGL"/>
    <property type="match status" value="1"/>
</dbReference>
<evidence type="ECO:0000259" key="5">
    <source>
        <dbReference type="SMART" id="SM00560"/>
    </source>
</evidence>
<dbReference type="RefSeq" id="WP_209491510.1">
    <property type="nucleotide sequence ID" value="NZ_JAGGLC010000003.1"/>
</dbReference>
<accession>A0A8T4H0Z2</accession>
<evidence type="ECO:0000256" key="2">
    <source>
        <dbReference type="ARBA" id="ARBA00023157"/>
    </source>
</evidence>
<evidence type="ECO:0000313" key="7">
    <source>
        <dbReference type="Proteomes" id="UP000823736"/>
    </source>
</evidence>
<dbReference type="Pfam" id="PF13385">
    <property type="entry name" value="Laminin_G_3"/>
    <property type="match status" value="2"/>
</dbReference>
<sequence length="1033" mass="110954">MIDLKGRSRRVAFLSAVFFAVYLVVSAPPVAAANVAMVSSHTTASELKNGTIKNAEVARSGEAGVVSHDVSRSSALARYTFDSGSGSTIYDSVGSNDATWAGSWVSTEYGSGVYLDGSSSADLGNIVDLGSENWTISVRASYDGTSGTVWSSSDGDINWESGEKRLDLTNDRVVFAAYGFQTTEVTGIDTSKTHTYTVSYNGSAIRVYVDGELRAVESGTMPSDNTGEPLRLGSGSKPDLNAVIDEFRVYQESLSPGLVHRLSDSPVAKLTPQANERWAMDASQGNVAYSDTGTRPATLNGTSWTSGISASALQFNASSGDYAHVTNSGGWDQAITLSAWINPNQTTTEHTVVDSRSNGGVNLRVDNSQFEWVIRDDSGNEYFTVGGNVNPDEWTHVMAVYNGSSLIVYQDGTQVASKEIGSITISSGGDLYIGNFEGLGTQYAWDGKIDEVRMYNSALTDAHANWIADNPAAAIEEKSEYEGVHSVTNSVSGFTDLSLRNATATVTWKTASGRVLNQTTISSSGNHTLTWSTSSSDTVEVKIEFDPTHPDHTARLLGEGVYAENRQPTVDDSTASPNDTDRTVDSPPITLSVDVSDPEFGTAQGDQVAVEFYLDGSIVGTRTTTSNGTVSYDVDSIEGGEHSWRVEVQDQYGSNSTSGSYSFLVPGSLHVRPIANTSALIEGQNVTVTGRFFSGELVFEKQTNNGEIDMTNLPADKTYVLVLEADGYYRRTVIVKSLFDQDSVYLLNSSKTAYYTEFVLNDMTGEYTDADDQTQLYIERPINTSDGLEWVTVAGDFFGAEGRFEADLEQNARYRIRLVNQDDTRILGGYSATREGTVTLNVGEVSWEVDDSSGTRRHSASYIDLTDDGEIQNGVVHFQYNDPTQNTSRIRVVIHESGNHSNEIMNSTFNDGYGTLSLNHSVTGNLTDVDWQVSWTAYNASGAMIASSADVAGGKRYVVDNPMGEKMTPVALTVLFLFVGTLFGGRLSSIGSVAVVGVAAVMWWLGWYTASGGVVVFAGIVAVAMAVGGGGRR</sequence>
<dbReference type="AlphaFoldDB" id="A0A8T4H0Z2"/>
<dbReference type="InterPro" id="IPR006558">
    <property type="entry name" value="LamG-like"/>
</dbReference>
<dbReference type="Gene3D" id="2.60.40.10">
    <property type="entry name" value="Immunoglobulins"/>
    <property type="match status" value="1"/>
</dbReference>
<comment type="caution">
    <text evidence="6">The sequence shown here is derived from an EMBL/GenBank/DDBJ whole genome shotgun (WGS) entry which is preliminary data.</text>
</comment>
<dbReference type="PANTHER" id="PTHR42535">
    <property type="entry name" value="OOKINETE PROTEIN, PUTATIVE-RELATED"/>
    <property type="match status" value="1"/>
</dbReference>
<keyword evidence="7" id="KW-1185">Reference proteome</keyword>
<dbReference type="PANTHER" id="PTHR42535:SF2">
    <property type="entry name" value="CHROMOSOME UNDETERMINED SCAFFOLD_146, WHOLE GENOME SHOTGUN SEQUENCE"/>
    <property type="match status" value="1"/>
</dbReference>
<protein>
    <recommendedName>
        <fullName evidence="5">LamG-like jellyroll fold domain-containing protein</fullName>
    </recommendedName>
</protein>
<dbReference type="OrthoDB" id="340654at2157"/>
<dbReference type="EMBL" id="JAGGLC010000003">
    <property type="protein sequence ID" value="MBP1987245.1"/>
    <property type="molecule type" value="Genomic_DNA"/>
</dbReference>
<keyword evidence="4" id="KW-0812">Transmembrane</keyword>
<dbReference type="InterPro" id="IPR013320">
    <property type="entry name" value="ConA-like_dom_sf"/>
</dbReference>
<keyword evidence="4" id="KW-1133">Transmembrane helix</keyword>
<evidence type="ECO:0000256" key="3">
    <source>
        <dbReference type="SAM" id="MobiDB-lite"/>
    </source>
</evidence>
<evidence type="ECO:0000256" key="4">
    <source>
        <dbReference type="SAM" id="Phobius"/>
    </source>
</evidence>
<dbReference type="InterPro" id="IPR013783">
    <property type="entry name" value="Ig-like_fold"/>
</dbReference>
<feature type="domain" description="LamG-like jellyroll fold" evidence="5">
    <location>
        <begin position="333"/>
        <end position="462"/>
    </location>
</feature>
<dbReference type="Gene3D" id="2.60.120.200">
    <property type="match status" value="2"/>
</dbReference>
<dbReference type="SUPFAM" id="SSF49899">
    <property type="entry name" value="Concanavalin A-like lectins/glucanases"/>
    <property type="match status" value="2"/>
</dbReference>
<dbReference type="Proteomes" id="UP000823736">
    <property type="component" value="Unassembled WGS sequence"/>
</dbReference>
<organism evidence="6 7">
    <name type="scientific">Halolamina salifodinae</name>
    <dbReference type="NCBI Taxonomy" id="1202767"/>
    <lineage>
        <taxon>Archaea</taxon>
        <taxon>Methanobacteriati</taxon>
        <taxon>Methanobacteriota</taxon>
        <taxon>Stenosarchaea group</taxon>
        <taxon>Halobacteria</taxon>
        <taxon>Halobacteriales</taxon>
        <taxon>Haloferacaceae</taxon>
    </lineage>
</organism>
<name>A0A8T4H0Z2_9EURY</name>
<evidence type="ECO:0000313" key="6">
    <source>
        <dbReference type="EMBL" id="MBP1987245.1"/>
    </source>
</evidence>
<keyword evidence="2" id="KW-1015">Disulfide bond</keyword>
<reference evidence="6" key="1">
    <citation type="submission" date="2021-03" db="EMBL/GenBank/DDBJ databases">
        <title>Genomic Encyclopedia of Type Strains, Phase IV (KMG-IV): sequencing the most valuable type-strain genomes for metagenomic binning, comparative biology and taxonomic classification.</title>
        <authorList>
            <person name="Goeker M."/>
        </authorList>
    </citation>
    <scope>NUCLEOTIDE SEQUENCE</scope>
    <source>
        <strain evidence="6">DSM 26232</strain>
    </source>
</reference>
<feature type="transmembrane region" description="Helical" evidence="4">
    <location>
        <begin position="967"/>
        <end position="983"/>
    </location>
</feature>
<evidence type="ECO:0000256" key="1">
    <source>
        <dbReference type="ARBA" id="ARBA00022729"/>
    </source>
</evidence>
<keyword evidence="4" id="KW-0472">Membrane</keyword>